<accession>A0ABZ2G9W7</accession>
<feature type="transmembrane region" description="Helical" evidence="1">
    <location>
        <begin position="19"/>
        <end position="37"/>
    </location>
</feature>
<dbReference type="RefSeq" id="WP_264497334.1">
    <property type="nucleotide sequence ID" value="NZ_CP109947.1"/>
</dbReference>
<evidence type="ECO:0000256" key="1">
    <source>
        <dbReference type="SAM" id="Phobius"/>
    </source>
</evidence>
<keyword evidence="3" id="KW-1185">Reference proteome</keyword>
<reference evidence="2 3" key="1">
    <citation type="journal article" date="2024" name="Front. Plant Sci.">
        <title>Comprehensive phenomic and genomic studies of the species, Pectobacterium cacticida and proposal for reclassification as Alcorniella cacticida comb. nov.</title>
        <authorList>
            <person name="Jonca J."/>
            <person name="Pirhonen M."/>
            <person name="Waleron M.M."/>
            <person name="Gawor J."/>
            <person name="Mrozik A."/>
            <person name="Smoktunowicz M."/>
            <person name="Waleron K."/>
            <person name="Waleron M."/>
        </authorList>
    </citation>
    <scope>NUCLEOTIDE SEQUENCE [LARGE SCALE GENOMIC DNA]</scope>
    <source>
        <strain evidence="2 3">DPMP6</strain>
    </source>
</reference>
<evidence type="ECO:0000313" key="3">
    <source>
        <dbReference type="Proteomes" id="UP001379444"/>
    </source>
</evidence>
<keyword evidence="1" id="KW-0472">Membrane</keyword>
<dbReference type="EMBL" id="CP125967">
    <property type="protein sequence ID" value="WWO38653.1"/>
    <property type="molecule type" value="Genomic_DNA"/>
</dbReference>
<dbReference type="Proteomes" id="UP001379444">
    <property type="component" value="Chromosome"/>
</dbReference>
<proteinExistence type="predicted"/>
<keyword evidence="1" id="KW-0812">Transmembrane</keyword>
<gene>
    <name evidence="2" type="ORF">QNA12_01050</name>
</gene>
<protein>
    <recommendedName>
        <fullName evidence="4">Universal stress protein</fullName>
    </recommendedName>
</protein>
<organism evidence="2 3">
    <name type="scientific">Pectobacterium cacticida</name>
    <dbReference type="NCBI Taxonomy" id="69221"/>
    <lineage>
        <taxon>Bacteria</taxon>
        <taxon>Pseudomonadati</taxon>
        <taxon>Pseudomonadota</taxon>
        <taxon>Gammaproteobacteria</taxon>
        <taxon>Enterobacterales</taxon>
        <taxon>Pectobacteriaceae</taxon>
        <taxon>Pectobacterium</taxon>
    </lineage>
</organism>
<keyword evidence="1" id="KW-1133">Transmembrane helix</keyword>
<name>A0ABZ2G9W7_9GAMM</name>
<sequence length="59" mass="6608">MQSVITIGADSSGNTSPSILHAVLMCVIRIGVTRIIVCQRPEFFRWLLAPENLGVRRKR</sequence>
<evidence type="ECO:0008006" key="4">
    <source>
        <dbReference type="Google" id="ProtNLM"/>
    </source>
</evidence>
<evidence type="ECO:0000313" key="2">
    <source>
        <dbReference type="EMBL" id="WWO38653.1"/>
    </source>
</evidence>